<keyword evidence="2" id="KW-1185">Reference proteome</keyword>
<protein>
    <submittedName>
        <fullName evidence="1">Uncharacterized protein</fullName>
    </submittedName>
</protein>
<gene>
    <name evidence="1" type="ORF">WH47_00283</name>
</gene>
<dbReference type="AlphaFoldDB" id="A0A0L7R1N8"/>
<organism evidence="1 2">
    <name type="scientific">Habropoda laboriosa</name>
    <dbReference type="NCBI Taxonomy" id="597456"/>
    <lineage>
        <taxon>Eukaryota</taxon>
        <taxon>Metazoa</taxon>
        <taxon>Ecdysozoa</taxon>
        <taxon>Arthropoda</taxon>
        <taxon>Hexapoda</taxon>
        <taxon>Insecta</taxon>
        <taxon>Pterygota</taxon>
        <taxon>Neoptera</taxon>
        <taxon>Endopterygota</taxon>
        <taxon>Hymenoptera</taxon>
        <taxon>Apocrita</taxon>
        <taxon>Aculeata</taxon>
        <taxon>Apoidea</taxon>
        <taxon>Anthophila</taxon>
        <taxon>Apidae</taxon>
        <taxon>Habropoda</taxon>
    </lineage>
</organism>
<reference evidence="1 2" key="1">
    <citation type="submission" date="2015-07" db="EMBL/GenBank/DDBJ databases">
        <title>The genome of Habropoda laboriosa.</title>
        <authorList>
            <person name="Pan H."/>
            <person name="Kapheim K."/>
        </authorList>
    </citation>
    <scope>NUCLEOTIDE SEQUENCE [LARGE SCALE GENOMIC DNA]</scope>
    <source>
        <strain evidence="1">0110345459</strain>
    </source>
</reference>
<sequence length="59" mass="6870">MEPNTGGGTKDDFDKISRSHNTHTHILHRHTHTHLVGIKKRSTRIEGIGWLEIFDVRER</sequence>
<dbReference type="EMBL" id="KQ414667">
    <property type="protein sequence ID" value="KOC64780.1"/>
    <property type="molecule type" value="Genomic_DNA"/>
</dbReference>
<dbReference type="Proteomes" id="UP000053825">
    <property type="component" value="Unassembled WGS sequence"/>
</dbReference>
<evidence type="ECO:0000313" key="1">
    <source>
        <dbReference type="EMBL" id="KOC64780.1"/>
    </source>
</evidence>
<name>A0A0L7R1N8_9HYME</name>
<accession>A0A0L7R1N8</accession>
<evidence type="ECO:0000313" key="2">
    <source>
        <dbReference type="Proteomes" id="UP000053825"/>
    </source>
</evidence>
<proteinExistence type="predicted"/>